<protein>
    <recommendedName>
        <fullName evidence="7">Major facilitator superfamily (MFS) profile domain-containing protein</fullName>
    </recommendedName>
</protein>
<dbReference type="InterPro" id="IPR036259">
    <property type="entry name" value="MFS_trans_sf"/>
</dbReference>
<evidence type="ECO:0000256" key="5">
    <source>
        <dbReference type="SAM" id="MobiDB-lite"/>
    </source>
</evidence>
<evidence type="ECO:0000256" key="6">
    <source>
        <dbReference type="SAM" id="Phobius"/>
    </source>
</evidence>
<keyword evidence="3 6" id="KW-1133">Transmembrane helix</keyword>
<feature type="transmembrane region" description="Helical" evidence="6">
    <location>
        <begin position="330"/>
        <end position="348"/>
    </location>
</feature>
<dbReference type="Gene3D" id="1.20.1250.20">
    <property type="entry name" value="MFS general substrate transporter like domains"/>
    <property type="match status" value="1"/>
</dbReference>
<gene>
    <name evidence="8" type="ORF">EYC84_000602</name>
</gene>
<dbReference type="InterPro" id="IPR020846">
    <property type="entry name" value="MFS_dom"/>
</dbReference>
<dbReference type="CDD" id="cd17502">
    <property type="entry name" value="MFS_Azr1_MDR_like"/>
    <property type="match status" value="1"/>
</dbReference>
<dbReference type="Proteomes" id="UP000322873">
    <property type="component" value="Unassembled WGS sequence"/>
</dbReference>
<dbReference type="PANTHER" id="PTHR23501">
    <property type="entry name" value="MAJOR FACILITATOR SUPERFAMILY"/>
    <property type="match status" value="1"/>
</dbReference>
<evidence type="ECO:0000313" key="8">
    <source>
        <dbReference type="EMBL" id="KAA8571275.1"/>
    </source>
</evidence>
<dbReference type="EMBL" id="VICG01000006">
    <property type="protein sequence ID" value="KAA8571275.1"/>
    <property type="molecule type" value="Genomic_DNA"/>
</dbReference>
<feature type="transmembrane region" description="Helical" evidence="6">
    <location>
        <begin position="432"/>
        <end position="451"/>
    </location>
</feature>
<evidence type="ECO:0000256" key="2">
    <source>
        <dbReference type="ARBA" id="ARBA00022692"/>
    </source>
</evidence>
<evidence type="ECO:0000313" key="9">
    <source>
        <dbReference type="Proteomes" id="UP000322873"/>
    </source>
</evidence>
<organism evidence="8 9">
    <name type="scientific">Monilinia fructicola</name>
    <name type="common">Brown rot fungus</name>
    <name type="synonym">Ciboria fructicola</name>
    <dbReference type="NCBI Taxonomy" id="38448"/>
    <lineage>
        <taxon>Eukaryota</taxon>
        <taxon>Fungi</taxon>
        <taxon>Dikarya</taxon>
        <taxon>Ascomycota</taxon>
        <taxon>Pezizomycotina</taxon>
        <taxon>Leotiomycetes</taxon>
        <taxon>Helotiales</taxon>
        <taxon>Sclerotiniaceae</taxon>
        <taxon>Monilinia</taxon>
    </lineage>
</organism>
<feature type="transmembrane region" description="Helical" evidence="6">
    <location>
        <begin position="400"/>
        <end position="425"/>
    </location>
</feature>
<feature type="transmembrane region" description="Helical" evidence="6">
    <location>
        <begin position="230"/>
        <end position="248"/>
    </location>
</feature>
<keyword evidence="2 6" id="KW-0812">Transmembrane</keyword>
<dbReference type="PANTHER" id="PTHR23501:SF59">
    <property type="entry name" value="MAJOR FACILITATOR SUPERFAMILY (MFS) PROFILE DOMAIN-CONTAINING PROTEIN-RELATED"/>
    <property type="match status" value="1"/>
</dbReference>
<feature type="transmembrane region" description="Helical" evidence="6">
    <location>
        <begin position="457"/>
        <end position="478"/>
    </location>
</feature>
<proteinExistence type="predicted"/>
<feature type="transmembrane region" description="Helical" evidence="6">
    <location>
        <begin position="172"/>
        <end position="191"/>
    </location>
</feature>
<feature type="transmembrane region" description="Helical" evidence="6">
    <location>
        <begin position="580"/>
        <end position="601"/>
    </location>
</feature>
<evidence type="ECO:0000259" key="7">
    <source>
        <dbReference type="PROSITE" id="PS50850"/>
    </source>
</evidence>
<sequence>MFERMIVDISFIKEKTSRMARGRQDIEPLTLNVERIKSTRNLSETLGPSPSSDEHHSSTNPQARLSDSLTKSSPAGMAPSATITADADDRPVVVLAFSPGKRYIAACISILSVNLACALDATTIPVALPTISEALNGNAIEAFWAGTSFLLTSTIWQPIFVAFSHVFGRKPLLLFSLILFTIGSVLGGAAHNTATLLTGRCIQGSGVGGILALTEALITDTVPLRQRGNAMASLGVVWALGSVTGPLIGGALANKNAWRWIFYLNLPILAVGFVGCVLFLQLERKERTIEEKLSEIDYIGSIIFVGSLTSFLIPLTWGGVAYSWKSWHTLVPLLLGFFGLLGFCAYEARVAHKPILPTRLFLNPSSNIAYLCTFLHGMILWTIVYYVPFYFMSVQGYTSILAGIAALPETLTIAPFAIVFGIVAAKTGSYRWGLWIGWDITAFGCGILYLLDVGTSVVCWIFLMLGSGIGMGLLYPALSLAIQASAPVEDAATAAGLFTFFRALGQTVGVAIGGGIFQNRMLAELKAVPDSTIIAAQFGYTLDKVAANVVALIPLINSLPPDAPEAVNFQIVSAKSIKTIWVVMCGFSAAGLIASCFVKGYDLDQALVTDQGFAIGLKKVDPERLQLDTNAGEPKKSDVFVEEKSVKESVAEKRSAVQKSPKESGWETLVLFGKRKSTKANHLEKGKLPVERKSRYSKMVEEDTCPIFGKHG</sequence>
<comment type="subcellular location">
    <subcellularLocation>
        <location evidence="1">Membrane</location>
        <topology evidence="1">Multi-pass membrane protein</topology>
    </subcellularLocation>
</comment>
<feature type="region of interest" description="Disordered" evidence="5">
    <location>
        <begin position="40"/>
        <end position="82"/>
    </location>
</feature>
<dbReference type="AlphaFoldDB" id="A0A5M9JWW3"/>
<feature type="transmembrane region" description="Helical" evidence="6">
    <location>
        <begin position="301"/>
        <end position="324"/>
    </location>
</feature>
<accession>A0A5M9JWW3</accession>
<dbReference type="PROSITE" id="PS50850">
    <property type="entry name" value="MFS"/>
    <property type="match status" value="1"/>
</dbReference>
<feature type="transmembrane region" description="Helical" evidence="6">
    <location>
        <begin position="103"/>
        <end position="122"/>
    </location>
</feature>
<dbReference type="GO" id="GO:0022857">
    <property type="term" value="F:transmembrane transporter activity"/>
    <property type="evidence" value="ECO:0007669"/>
    <property type="project" value="InterPro"/>
</dbReference>
<dbReference type="VEuPathDB" id="FungiDB:MFRU_086g00070"/>
<feature type="transmembrane region" description="Helical" evidence="6">
    <location>
        <begin position="368"/>
        <end position="388"/>
    </location>
</feature>
<keyword evidence="9" id="KW-1185">Reference proteome</keyword>
<feature type="transmembrane region" description="Helical" evidence="6">
    <location>
        <begin position="142"/>
        <end position="163"/>
    </location>
</feature>
<dbReference type="PRINTS" id="PR01036">
    <property type="entry name" value="TCRTETB"/>
</dbReference>
<keyword evidence="4 6" id="KW-0472">Membrane</keyword>
<feature type="compositionally biased region" description="Polar residues" evidence="5">
    <location>
        <begin position="58"/>
        <end position="73"/>
    </location>
</feature>
<dbReference type="GO" id="GO:0005886">
    <property type="term" value="C:plasma membrane"/>
    <property type="evidence" value="ECO:0007669"/>
    <property type="project" value="TreeGrafter"/>
</dbReference>
<evidence type="ECO:0000256" key="4">
    <source>
        <dbReference type="ARBA" id="ARBA00023136"/>
    </source>
</evidence>
<feature type="compositionally biased region" description="Polar residues" evidence="5">
    <location>
        <begin position="40"/>
        <end position="51"/>
    </location>
</feature>
<name>A0A5M9JWW3_MONFR</name>
<comment type="caution">
    <text evidence="8">The sequence shown here is derived from an EMBL/GenBank/DDBJ whole genome shotgun (WGS) entry which is preliminary data.</text>
</comment>
<evidence type="ECO:0000256" key="1">
    <source>
        <dbReference type="ARBA" id="ARBA00004141"/>
    </source>
</evidence>
<dbReference type="Pfam" id="PF07690">
    <property type="entry name" value="MFS_1"/>
    <property type="match status" value="1"/>
</dbReference>
<dbReference type="InterPro" id="IPR011701">
    <property type="entry name" value="MFS"/>
</dbReference>
<evidence type="ECO:0000256" key="3">
    <source>
        <dbReference type="ARBA" id="ARBA00022989"/>
    </source>
</evidence>
<feature type="transmembrane region" description="Helical" evidence="6">
    <location>
        <begin position="260"/>
        <end position="280"/>
    </location>
</feature>
<dbReference type="Gene3D" id="1.20.1720.10">
    <property type="entry name" value="Multidrug resistance protein D"/>
    <property type="match status" value="1"/>
</dbReference>
<dbReference type="SUPFAM" id="SSF103473">
    <property type="entry name" value="MFS general substrate transporter"/>
    <property type="match status" value="1"/>
</dbReference>
<feature type="domain" description="Major facilitator superfamily (MFS) profile" evidence="7">
    <location>
        <begin position="106"/>
        <end position="563"/>
    </location>
</feature>
<reference evidence="8 9" key="1">
    <citation type="submission" date="2019-06" db="EMBL/GenBank/DDBJ databases">
        <title>Genome Sequence of the Brown Rot Fungal Pathogen Monilinia fructicola.</title>
        <authorList>
            <person name="De Miccolis Angelini R.M."/>
            <person name="Landi L."/>
            <person name="Abate D."/>
            <person name="Pollastro S."/>
            <person name="Romanazzi G."/>
            <person name="Faretra F."/>
        </authorList>
    </citation>
    <scope>NUCLEOTIDE SEQUENCE [LARGE SCALE GENOMIC DNA]</scope>
    <source>
        <strain evidence="8 9">Mfrc123</strain>
    </source>
</reference>